<name>A0A9J7ESZ5_SPOLT</name>
<evidence type="ECO:0000313" key="1">
    <source>
        <dbReference type="Proteomes" id="UP000301870"/>
    </source>
</evidence>
<dbReference type="AlphaFoldDB" id="A0A9J7ESZ5"/>
<dbReference type="PANTHER" id="PTHR35450:SF2">
    <property type="entry name" value="REVERSE TRANSCRIPTASE DOMAIN-CONTAINING PROTEIN"/>
    <property type="match status" value="1"/>
</dbReference>
<dbReference type="PANTHER" id="PTHR35450">
    <property type="entry name" value="REVERSE TRANSCRIPTASE DOMAIN-CONTAINING PROTEIN"/>
    <property type="match status" value="1"/>
</dbReference>
<dbReference type="GeneID" id="111364305"/>
<dbReference type="OrthoDB" id="2194416at2759"/>
<keyword evidence="1" id="KW-1185">Reference proteome</keyword>
<sequence length="503" mass="58092">MKSLIDATANFSKNIGMQFGLDKCKTIHIAKGKIQPGNYTVSRDEIITAMEPNELYKYLGYQQSKGIDHNKLKSSLRDEYKHRVHILSKSNLAAKNLIKAINTYAIPILTYSFGIIKWTKTDINNIQIATRTILTKHNCLHPKSAIERVTIKRQDGGRGLIDIFTLWTTQISKLRSFFFEKASSSQIHKAIVSNDLNHTPLNLTQNLEVGNVENNSENCKIEQWKKKTLHGRHPQDLEQPHIDKSASNKWLTLGFLFPETEGFIIAIQDQIINTKNYKKHIIKDSTVTDDRCRKCHNQPETIQHITGACPNLAQTDYTHRHNQIANIIHQRLALKYELIPDTHTPYYQYTPKTVLENSTHKIYYDRAILTDRTIHYNRPDITVRDKINKITYLIDIAVPNTHNLQKTIAEKIHKYADLRDEVLRIWKQQKVYIVPLVLSTTGVIPKHIHHGLKLLDLKPNTYILLQKAAILNTCRIVRKFLQIEYDQPHNAIVSQPQETVTFT</sequence>
<dbReference type="KEGG" id="sliu:111364305"/>
<reference evidence="2" key="1">
    <citation type="submission" date="2025-08" db="UniProtKB">
        <authorList>
            <consortium name="RefSeq"/>
        </authorList>
    </citation>
    <scope>IDENTIFICATION</scope>
    <source>
        <strain evidence="2">Ishihara</strain>
        <tissue evidence="2">Whole body</tissue>
    </source>
</reference>
<dbReference type="RefSeq" id="XP_022836921.1">
    <property type="nucleotide sequence ID" value="XM_022981153.1"/>
</dbReference>
<organism evidence="1 2">
    <name type="scientific">Spodoptera litura</name>
    <name type="common">Asian cotton leafworm</name>
    <dbReference type="NCBI Taxonomy" id="69820"/>
    <lineage>
        <taxon>Eukaryota</taxon>
        <taxon>Metazoa</taxon>
        <taxon>Ecdysozoa</taxon>
        <taxon>Arthropoda</taxon>
        <taxon>Hexapoda</taxon>
        <taxon>Insecta</taxon>
        <taxon>Pterygota</taxon>
        <taxon>Neoptera</taxon>
        <taxon>Endopterygota</taxon>
        <taxon>Lepidoptera</taxon>
        <taxon>Glossata</taxon>
        <taxon>Ditrysia</taxon>
        <taxon>Noctuoidea</taxon>
        <taxon>Noctuidae</taxon>
        <taxon>Amphipyrinae</taxon>
        <taxon>Spodoptera</taxon>
    </lineage>
</organism>
<gene>
    <name evidence="2" type="primary">LOC111364305</name>
</gene>
<evidence type="ECO:0000313" key="2">
    <source>
        <dbReference type="RefSeq" id="XP_022836921.1"/>
    </source>
</evidence>
<accession>A0A9J7ESZ5</accession>
<proteinExistence type="predicted"/>
<dbReference type="Proteomes" id="UP000301870">
    <property type="component" value="Unplaced"/>
</dbReference>
<protein>
    <submittedName>
        <fullName evidence="2">Uncharacterized protein LOC111364305</fullName>
    </submittedName>
</protein>